<evidence type="ECO:0000313" key="2">
    <source>
        <dbReference type="Proteomes" id="UP000026915"/>
    </source>
</evidence>
<dbReference type="eggNOG" id="ENOG502T16E">
    <property type="taxonomic scope" value="Eukaryota"/>
</dbReference>
<accession>A0A061F1C9</accession>
<evidence type="ECO:0000313" key="1">
    <source>
        <dbReference type="EMBL" id="EOY10492.1"/>
    </source>
</evidence>
<dbReference type="HOGENOM" id="CLU_2281395_0_0_1"/>
<protein>
    <submittedName>
        <fullName evidence="1">Uncharacterized protein</fullName>
    </submittedName>
</protein>
<name>A0A061F1C9_THECC</name>
<dbReference type="AlphaFoldDB" id="A0A061F1C9"/>
<dbReference type="EMBL" id="CM001883">
    <property type="protein sequence ID" value="EOY10492.1"/>
    <property type="molecule type" value="Genomic_DNA"/>
</dbReference>
<gene>
    <name evidence="1" type="ORF">TCM_025841</name>
</gene>
<dbReference type="Proteomes" id="UP000026915">
    <property type="component" value="Chromosome 5"/>
</dbReference>
<proteinExistence type="predicted"/>
<organism evidence="1 2">
    <name type="scientific">Theobroma cacao</name>
    <name type="common">Cacao</name>
    <name type="synonym">Cocoa</name>
    <dbReference type="NCBI Taxonomy" id="3641"/>
    <lineage>
        <taxon>Eukaryota</taxon>
        <taxon>Viridiplantae</taxon>
        <taxon>Streptophyta</taxon>
        <taxon>Embryophyta</taxon>
        <taxon>Tracheophyta</taxon>
        <taxon>Spermatophyta</taxon>
        <taxon>Magnoliopsida</taxon>
        <taxon>eudicotyledons</taxon>
        <taxon>Gunneridae</taxon>
        <taxon>Pentapetalae</taxon>
        <taxon>rosids</taxon>
        <taxon>malvids</taxon>
        <taxon>Malvales</taxon>
        <taxon>Malvaceae</taxon>
        <taxon>Byttnerioideae</taxon>
        <taxon>Theobroma</taxon>
    </lineage>
</organism>
<dbReference type="OMA" id="ISINAMN"/>
<keyword evidence="2" id="KW-1185">Reference proteome</keyword>
<dbReference type="Gramene" id="EOY10492">
    <property type="protein sequence ID" value="EOY10492"/>
    <property type="gene ID" value="TCM_025841"/>
</dbReference>
<dbReference type="InParanoid" id="A0A061F1C9"/>
<sequence>MEERQLKGLCCNCDEPFIRGHQCKKLFWIDSVEEGDEDQTKYEPHANIDQPEISLNAIIGISTPQNMRLQGKLIGNPALTLVDFGSTHSFVDSKFVSQFNLQVKR</sequence>
<reference evidence="1 2" key="1">
    <citation type="journal article" date="2013" name="Genome Biol.">
        <title>The genome sequence of the most widely cultivated cacao type and its use to identify candidate genes regulating pod color.</title>
        <authorList>
            <person name="Motamayor J.C."/>
            <person name="Mockaitis K."/>
            <person name="Schmutz J."/>
            <person name="Haiminen N."/>
            <person name="Iii D.L."/>
            <person name="Cornejo O."/>
            <person name="Findley S.D."/>
            <person name="Zheng P."/>
            <person name="Utro F."/>
            <person name="Royaert S."/>
            <person name="Saski C."/>
            <person name="Jenkins J."/>
            <person name="Podicheti R."/>
            <person name="Zhao M."/>
            <person name="Scheffler B.E."/>
            <person name="Stack J.C."/>
            <person name="Feltus F.A."/>
            <person name="Mustiga G.M."/>
            <person name="Amores F."/>
            <person name="Phillips W."/>
            <person name="Marelli J.P."/>
            <person name="May G.D."/>
            <person name="Shapiro H."/>
            <person name="Ma J."/>
            <person name="Bustamante C.D."/>
            <person name="Schnell R.J."/>
            <person name="Main D."/>
            <person name="Gilbert D."/>
            <person name="Parida L."/>
            <person name="Kuhn D.N."/>
        </authorList>
    </citation>
    <scope>NUCLEOTIDE SEQUENCE [LARGE SCALE GENOMIC DNA]</scope>
    <source>
        <strain evidence="2">cv. Matina 1-6</strain>
    </source>
</reference>